<feature type="region of interest" description="Disordered" evidence="1">
    <location>
        <begin position="41"/>
        <end position="87"/>
    </location>
</feature>
<organism evidence="3 5">
    <name type="scientific">Novacetimonas hansenii</name>
    <name type="common">Komagataeibacter hansenii</name>
    <dbReference type="NCBI Taxonomy" id="436"/>
    <lineage>
        <taxon>Bacteria</taxon>
        <taxon>Pseudomonadati</taxon>
        <taxon>Pseudomonadota</taxon>
        <taxon>Alphaproteobacteria</taxon>
        <taxon>Acetobacterales</taxon>
        <taxon>Acetobacteraceae</taxon>
        <taxon>Novacetimonas</taxon>
    </lineage>
</organism>
<sequence length="87" mass="9733">MKDDPPGCVALQHVYFNILHSHACHGPFYLSKPFPLGDIGDTPYPEEGDDRLGAAPVMKRHAPRGHSFMITPPHDKDNRHDPRSQGH</sequence>
<protein>
    <submittedName>
        <fullName evidence="3">Uncharacterized protein</fullName>
    </submittedName>
</protein>
<proteinExistence type="predicted"/>
<dbReference type="Proteomes" id="UP000319478">
    <property type="component" value="Unassembled WGS sequence"/>
</dbReference>
<gene>
    <name evidence="2" type="ORF">GHA01_11260</name>
    <name evidence="3" type="ORF">K1W68_14850</name>
</gene>
<dbReference type="GeneID" id="61367837"/>
<keyword evidence="4" id="KW-1185">Reference proteome</keyword>
<feature type="compositionally biased region" description="Basic and acidic residues" evidence="1">
    <location>
        <begin position="73"/>
        <end position="87"/>
    </location>
</feature>
<evidence type="ECO:0000313" key="3">
    <source>
        <dbReference type="EMBL" id="MCJ8355255.1"/>
    </source>
</evidence>
<reference evidence="3" key="3">
    <citation type="submission" date="2022-03" db="EMBL/GenBank/DDBJ databases">
        <authorList>
            <person name="Ryngajllo M."/>
            <person name="Jacek P."/>
            <person name="Kubiak K."/>
        </authorList>
    </citation>
    <scope>NUCLEOTIDE SEQUENCE</scope>
    <source>
        <strain evidence="3">SI1</strain>
    </source>
</reference>
<evidence type="ECO:0000313" key="5">
    <source>
        <dbReference type="Proteomes" id="UP001202887"/>
    </source>
</evidence>
<dbReference type="AlphaFoldDB" id="A0AAW5EYD3"/>
<dbReference type="EMBL" id="BJNN01000071">
    <property type="protein sequence ID" value="GEC63277.1"/>
    <property type="molecule type" value="Genomic_DNA"/>
</dbReference>
<dbReference type="RefSeq" id="WP_141312747.1">
    <property type="nucleotide sequence ID" value="NZ_BJNN01000071.1"/>
</dbReference>
<evidence type="ECO:0000313" key="4">
    <source>
        <dbReference type="Proteomes" id="UP000319478"/>
    </source>
</evidence>
<evidence type="ECO:0000256" key="1">
    <source>
        <dbReference type="SAM" id="MobiDB-lite"/>
    </source>
</evidence>
<accession>A0AAW5EYD3</accession>
<reference evidence="2 4" key="1">
    <citation type="submission" date="2019-06" db="EMBL/GenBank/DDBJ databases">
        <title>Whole genome shotgun sequence of Komagataeibacter hansenii NBRC 14820.</title>
        <authorList>
            <person name="Hosoyama A."/>
            <person name="Uohara A."/>
            <person name="Ohji S."/>
            <person name="Ichikawa N."/>
        </authorList>
    </citation>
    <scope>NUCLEOTIDE SEQUENCE [LARGE SCALE GENOMIC DNA]</scope>
    <source>
        <strain evidence="2 4">NBRC 14820</strain>
    </source>
</reference>
<dbReference type="Proteomes" id="UP001202887">
    <property type="component" value="Unassembled WGS sequence"/>
</dbReference>
<comment type="caution">
    <text evidence="3">The sequence shown here is derived from an EMBL/GenBank/DDBJ whole genome shotgun (WGS) entry which is preliminary data.</text>
</comment>
<dbReference type="EMBL" id="JAIBCX010000066">
    <property type="protein sequence ID" value="MCJ8355255.1"/>
    <property type="molecule type" value="Genomic_DNA"/>
</dbReference>
<evidence type="ECO:0000313" key="2">
    <source>
        <dbReference type="EMBL" id="GEC63277.1"/>
    </source>
</evidence>
<reference evidence="3" key="2">
    <citation type="journal article" date="2021" name="Polymers (Basel)">
        <title>Highly Stretchable Bacterial Cellulose Produced by Komagataeibacter hansenii SI1.</title>
        <authorList>
            <person name="Cielecka I."/>
            <person name="Ryngajllo M."/>
            <person name="Maniukiewicz W."/>
            <person name="Bielecki S."/>
        </authorList>
    </citation>
    <scope>NUCLEOTIDE SEQUENCE</scope>
    <source>
        <strain evidence="3">SI1</strain>
    </source>
</reference>
<name>A0AAW5EYD3_NOVHA</name>